<feature type="transmembrane region" description="Helical" evidence="1">
    <location>
        <begin position="389"/>
        <end position="409"/>
    </location>
</feature>
<dbReference type="GO" id="GO:0022857">
    <property type="term" value="F:transmembrane transporter activity"/>
    <property type="evidence" value="ECO:0007669"/>
    <property type="project" value="InterPro"/>
</dbReference>
<keyword evidence="1" id="KW-1133">Transmembrane helix</keyword>
<keyword evidence="1" id="KW-0812">Transmembrane</keyword>
<dbReference type="Gene3D" id="1.20.1250.20">
    <property type="entry name" value="MFS general substrate transporter like domains"/>
    <property type="match status" value="1"/>
</dbReference>
<proteinExistence type="predicted"/>
<dbReference type="AlphaFoldDB" id="A0A7J4D137"/>
<feature type="transmembrane region" description="Helical" evidence="1">
    <location>
        <begin position="293"/>
        <end position="310"/>
    </location>
</feature>
<dbReference type="Pfam" id="PF07690">
    <property type="entry name" value="MFS_1"/>
    <property type="match status" value="1"/>
</dbReference>
<comment type="caution">
    <text evidence="2">The sequence shown here is derived from an EMBL/GenBank/DDBJ whole genome shotgun (WGS) entry which is preliminary data.</text>
</comment>
<dbReference type="Proteomes" id="UP000589132">
    <property type="component" value="Unassembled WGS sequence"/>
</dbReference>
<feature type="transmembrane region" description="Helical" evidence="1">
    <location>
        <begin position="158"/>
        <end position="177"/>
    </location>
</feature>
<name>A0A7J4D137_9ARCH</name>
<evidence type="ECO:0000313" key="2">
    <source>
        <dbReference type="EMBL" id="HIA98120.1"/>
    </source>
</evidence>
<dbReference type="CDD" id="cd06174">
    <property type="entry name" value="MFS"/>
    <property type="match status" value="1"/>
</dbReference>
<protein>
    <submittedName>
        <fullName evidence="2">MFS transporter</fullName>
    </submittedName>
</protein>
<dbReference type="SUPFAM" id="SSF103473">
    <property type="entry name" value="MFS general substrate transporter"/>
    <property type="match status" value="1"/>
</dbReference>
<organism evidence="2 3">
    <name type="scientific">Marine Group III euryarchaeote</name>
    <dbReference type="NCBI Taxonomy" id="2173149"/>
    <lineage>
        <taxon>Archaea</taxon>
        <taxon>Methanobacteriati</taxon>
        <taxon>Thermoplasmatota</taxon>
        <taxon>Thermoplasmata</taxon>
        <taxon>Candidatus Thermoprofundales</taxon>
    </lineage>
</organism>
<evidence type="ECO:0000256" key="1">
    <source>
        <dbReference type="SAM" id="Phobius"/>
    </source>
</evidence>
<evidence type="ECO:0000313" key="3">
    <source>
        <dbReference type="Proteomes" id="UP000589132"/>
    </source>
</evidence>
<feature type="transmembrane region" description="Helical" evidence="1">
    <location>
        <begin position="64"/>
        <end position="83"/>
    </location>
</feature>
<dbReference type="PANTHER" id="PTHR23530:SF1">
    <property type="entry name" value="PERMEASE, MAJOR FACILITATOR SUPERFAMILY-RELATED"/>
    <property type="match status" value="1"/>
</dbReference>
<sequence length="412" mass="45456">MIFRFSLYGFLKNQRYFEPFLFLAFLEKGLDFTDIGLLIAVRELTTNLLEIPSGAVADVISRRFSMILSFGAYIVAFTTFGYASDMNLLYLGMLFFGVGEAFRSGTHKAMIFAWLRSQGREDERVKIYGYTRSWSKYGSAVSVALAAPIVLFTDSYEWIFLAAIVPYALNIVNFLGYPKDLDETDGAVSMAEVVRHAGRTVSDSVRRPRLRRLFFESMGFDGVFAATKDYLQPVLAALALTLAVSWVSLEDWSETQRAALLVGPVYIVLHLLSGAASRRSHRVSDRAGSEDRAARWLWGISVLVFAGLTISGFTGLLVGAVVAFVALNVLHNLWRPVLISRFDTHGSAIQGASLLSVESQARRVATMIMAPILGYGVDAAIAADSVNPWWPVGALGLLCSILFFARSVMEND</sequence>
<dbReference type="EMBL" id="DTTC01000189">
    <property type="protein sequence ID" value="HIA98120.1"/>
    <property type="molecule type" value="Genomic_DNA"/>
</dbReference>
<dbReference type="InterPro" id="IPR011701">
    <property type="entry name" value="MFS"/>
</dbReference>
<accession>A0A7J4D137</accession>
<gene>
    <name evidence="2" type="ORF">EYO15_02950</name>
</gene>
<reference evidence="3" key="1">
    <citation type="journal article" date="2019" name="bioRxiv">
        <title>Genome diversification in globally distributed novel marine Proteobacteria is linked to environmental adaptation.</title>
        <authorList>
            <person name="Zhou Z."/>
            <person name="Tran P.Q."/>
            <person name="Kieft K."/>
            <person name="Anantharaman K."/>
        </authorList>
    </citation>
    <scope>NUCLEOTIDE SEQUENCE [LARGE SCALE GENOMIC DNA]</scope>
</reference>
<feature type="transmembrane region" description="Helical" evidence="1">
    <location>
        <begin position="230"/>
        <end position="249"/>
    </location>
</feature>
<dbReference type="InterPro" id="IPR036259">
    <property type="entry name" value="MFS_trans_sf"/>
</dbReference>
<dbReference type="PANTHER" id="PTHR23530">
    <property type="entry name" value="TRANSPORT PROTEIN-RELATED"/>
    <property type="match status" value="1"/>
</dbReference>
<feature type="transmembrane region" description="Helical" evidence="1">
    <location>
        <begin position="255"/>
        <end position="272"/>
    </location>
</feature>
<dbReference type="InterPro" id="IPR053160">
    <property type="entry name" value="MFS_DHA3_Transporter"/>
</dbReference>
<keyword evidence="1" id="KW-0472">Membrane</keyword>